<protein>
    <submittedName>
        <fullName evidence="14">TonB-dependent receptor</fullName>
    </submittedName>
</protein>
<name>A0ABS2WTT9_9BACT</name>
<keyword evidence="8 14" id="KW-0675">Receptor</keyword>
<dbReference type="RefSeq" id="WP_205459626.1">
    <property type="nucleotide sequence ID" value="NZ_JAFHKK010000023.1"/>
</dbReference>
<accession>A0ABS2WTT9</accession>
<evidence type="ECO:0000256" key="2">
    <source>
        <dbReference type="ARBA" id="ARBA00022448"/>
    </source>
</evidence>
<evidence type="ECO:0000256" key="8">
    <source>
        <dbReference type="ARBA" id="ARBA00023170"/>
    </source>
</evidence>
<dbReference type="InterPro" id="IPR000531">
    <property type="entry name" value="Beta-barrel_TonB"/>
</dbReference>
<dbReference type="InterPro" id="IPR036942">
    <property type="entry name" value="Beta-barrel_TonB_sf"/>
</dbReference>
<evidence type="ECO:0000256" key="4">
    <source>
        <dbReference type="ARBA" id="ARBA00022692"/>
    </source>
</evidence>
<keyword evidence="15" id="KW-1185">Reference proteome</keyword>
<keyword evidence="7 10" id="KW-0472">Membrane</keyword>
<evidence type="ECO:0000256" key="3">
    <source>
        <dbReference type="ARBA" id="ARBA00022452"/>
    </source>
</evidence>
<comment type="caution">
    <text evidence="14">The sequence shown here is derived from an EMBL/GenBank/DDBJ whole genome shotgun (WGS) entry which is preliminary data.</text>
</comment>
<comment type="similarity">
    <text evidence="10 11">Belongs to the TonB-dependent receptor family.</text>
</comment>
<dbReference type="PROSITE" id="PS52016">
    <property type="entry name" value="TONB_DEPENDENT_REC_3"/>
    <property type="match status" value="1"/>
</dbReference>
<dbReference type="Pfam" id="PF00593">
    <property type="entry name" value="TonB_dep_Rec_b-barrel"/>
    <property type="match status" value="1"/>
</dbReference>
<evidence type="ECO:0000256" key="6">
    <source>
        <dbReference type="ARBA" id="ARBA00023077"/>
    </source>
</evidence>
<dbReference type="CDD" id="cd01347">
    <property type="entry name" value="ligand_gated_channel"/>
    <property type="match status" value="1"/>
</dbReference>
<reference evidence="14" key="2">
    <citation type="submission" date="2021-02" db="EMBL/GenBank/DDBJ databases">
        <authorList>
            <person name="Merkel A.Y."/>
        </authorList>
    </citation>
    <scope>NUCLEOTIDE SEQUENCE</scope>
    <source>
        <strain evidence="14">T05b</strain>
    </source>
</reference>
<dbReference type="Proteomes" id="UP000703590">
    <property type="component" value="Unassembled WGS sequence"/>
</dbReference>
<evidence type="ECO:0000313" key="14">
    <source>
        <dbReference type="EMBL" id="MBN2965081.1"/>
    </source>
</evidence>
<dbReference type="Pfam" id="PF07715">
    <property type="entry name" value="Plug"/>
    <property type="match status" value="1"/>
</dbReference>
<evidence type="ECO:0000256" key="1">
    <source>
        <dbReference type="ARBA" id="ARBA00004571"/>
    </source>
</evidence>
<evidence type="ECO:0000259" key="13">
    <source>
        <dbReference type="Pfam" id="PF07715"/>
    </source>
</evidence>
<dbReference type="EMBL" id="JAFHKK010000023">
    <property type="protein sequence ID" value="MBN2965081.1"/>
    <property type="molecule type" value="Genomic_DNA"/>
</dbReference>
<evidence type="ECO:0000256" key="9">
    <source>
        <dbReference type="ARBA" id="ARBA00023237"/>
    </source>
</evidence>
<dbReference type="SUPFAM" id="SSF56935">
    <property type="entry name" value="Porins"/>
    <property type="match status" value="1"/>
</dbReference>
<evidence type="ECO:0000259" key="12">
    <source>
        <dbReference type="Pfam" id="PF00593"/>
    </source>
</evidence>
<organism evidence="14 15">
    <name type="scientific">Sulfurospirillum tamanense</name>
    <dbReference type="NCBI Taxonomy" id="2813362"/>
    <lineage>
        <taxon>Bacteria</taxon>
        <taxon>Pseudomonadati</taxon>
        <taxon>Campylobacterota</taxon>
        <taxon>Epsilonproteobacteria</taxon>
        <taxon>Campylobacterales</taxon>
        <taxon>Sulfurospirillaceae</taxon>
        <taxon>Sulfurospirillum</taxon>
    </lineage>
</organism>
<proteinExistence type="inferred from homology"/>
<keyword evidence="2 10" id="KW-0813">Transport</keyword>
<dbReference type="Gene3D" id="2.40.170.20">
    <property type="entry name" value="TonB-dependent receptor, beta-barrel domain"/>
    <property type="match status" value="1"/>
</dbReference>
<keyword evidence="3 10" id="KW-1134">Transmembrane beta strand</keyword>
<keyword evidence="6 11" id="KW-0798">TonB box</keyword>
<gene>
    <name evidence="14" type="ORF">JWV37_09835</name>
</gene>
<reference evidence="14" key="1">
    <citation type="submission" date="2021-02" db="EMBL/GenBank/DDBJ databases">
        <title>Sulfurospirillum tamanensis sp. nov.</title>
        <authorList>
            <person name="Frolova A."/>
            <person name="Merkel A."/>
            <person name="Slobodkin A."/>
        </authorList>
    </citation>
    <scope>NUCLEOTIDE SEQUENCE</scope>
    <source>
        <strain evidence="14">T05b</strain>
    </source>
</reference>
<keyword evidence="5" id="KW-0732">Signal</keyword>
<evidence type="ECO:0000256" key="5">
    <source>
        <dbReference type="ARBA" id="ARBA00022729"/>
    </source>
</evidence>
<evidence type="ECO:0000256" key="10">
    <source>
        <dbReference type="PROSITE-ProRule" id="PRU01360"/>
    </source>
</evidence>
<dbReference type="InterPro" id="IPR012910">
    <property type="entry name" value="Plug_dom"/>
</dbReference>
<dbReference type="PANTHER" id="PTHR30069:SF29">
    <property type="entry name" value="HEMOGLOBIN AND HEMOGLOBIN-HAPTOGLOBIN-BINDING PROTEIN 1-RELATED"/>
    <property type="match status" value="1"/>
</dbReference>
<dbReference type="PANTHER" id="PTHR30069">
    <property type="entry name" value="TONB-DEPENDENT OUTER MEMBRANE RECEPTOR"/>
    <property type="match status" value="1"/>
</dbReference>
<evidence type="ECO:0000313" key="15">
    <source>
        <dbReference type="Proteomes" id="UP000703590"/>
    </source>
</evidence>
<keyword evidence="9 10" id="KW-0998">Cell outer membrane</keyword>
<feature type="domain" description="TonB-dependent receptor plug" evidence="13">
    <location>
        <begin position="73"/>
        <end position="182"/>
    </location>
</feature>
<comment type="subcellular location">
    <subcellularLocation>
        <location evidence="1 10">Cell outer membrane</location>
        <topology evidence="1 10">Multi-pass membrane protein</topology>
    </subcellularLocation>
</comment>
<evidence type="ECO:0000256" key="11">
    <source>
        <dbReference type="RuleBase" id="RU003357"/>
    </source>
</evidence>
<dbReference type="InterPro" id="IPR037066">
    <property type="entry name" value="Plug_dom_sf"/>
</dbReference>
<sequence>MKSPKGFKGKYFSLAAITATVATVTLQAQTVSAQQVTQASQEYTKEAHEEDVLLEVDEAPVVVISKKIVVSEAKAPFATEIYTKSHIERSRAKNIYDFLNSQTSLNAFPHYGNPFAQKLDLRGFGAENGYQNVVVTVNGRRLNNIDMSPQLLASIPLETVDKIEILKGSGSVEYGDGATAGVVNIVTKEFSGASAMTYLGNGGRKFGSLMLGVEEEYFSLSGFVEEYRQDGFKTIGSDGKKDEASSTNKGFKGSVRPVEGLSLSLGAQSSKMRIFYPNALTLEEYKNNPKTIPAPSWGTLYNEQYYTSDVLSYGLDYALTQAWKVSIEANQERKTSEFVTYGSRNRYHYDSYGAKLSYGGDSLKAVLGGDLFDGDRKGGLTTTTKKNQGAYAKADYSLGQHTFSSGVRDERVRYTYKDTTSHLERTRSLNAYDVGYSFQLNSASSFFANYNHGFQAPDIDRFFAFGGGFNGFIDPMKTKTFNVGYRYKGYPFEFKTALFHARVDNEIYYNAFTGANTNFDETKKQGVELSGRYQIMYNVYSTLNYAYVKSEITKDANAAIMGNETPGVARHNAKIAFTFQPTFHSALTLSHHYKSGAYAADDIDHSFGKMEAYHSTDLSGSYRFKQYEFFAQITNLFDRPNAVFADDGFSLGVYPVNYERRFLVGVKATF</sequence>
<keyword evidence="4 10" id="KW-0812">Transmembrane</keyword>
<evidence type="ECO:0000256" key="7">
    <source>
        <dbReference type="ARBA" id="ARBA00023136"/>
    </source>
</evidence>
<dbReference type="InterPro" id="IPR039426">
    <property type="entry name" value="TonB-dep_rcpt-like"/>
</dbReference>
<dbReference type="Gene3D" id="2.170.130.10">
    <property type="entry name" value="TonB-dependent receptor, plug domain"/>
    <property type="match status" value="1"/>
</dbReference>
<feature type="domain" description="TonB-dependent receptor-like beta-barrel" evidence="12">
    <location>
        <begin position="279"/>
        <end position="636"/>
    </location>
</feature>